<protein>
    <submittedName>
        <fullName evidence="1">Uncharacterized protein</fullName>
    </submittedName>
</protein>
<dbReference type="Proteomes" id="UP000283509">
    <property type="component" value="Unassembled WGS sequence"/>
</dbReference>
<comment type="caution">
    <text evidence="1">The sequence shown here is derived from an EMBL/GenBank/DDBJ whole genome shotgun (WGS) entry which is preliminary data.</text>
</comment>
<dbReference type="EMBL" id="QCYY01001162">
    <property type="protein sequence ID" value="ROT80038.1"/>
    <property type="molecule type" value="Genomic_DNA"/>
</dbReference>
<keyword evidence="2" id="KW-1185">Reference proteome</keyword>
<sequence length="386" mass="42006">MAFGNRCFWRLLAFEEGVSVERDPSVSEFSPLRQRKEEFGVMKCALLFITQVVTGVSGGGRGWGIGGRPRGQRLAAATHCADVCPGTAGSDCLVGAPRLRFGCCSLSNRTAVSDGGGDGRRWMLRARGGPWRLCFLSSPPHFNLHPPLHPLPYSTHTIASPPTPLLLPHSPSPLDFALRSSLLYPCHSLPYPLDSVPISPRSLPSLYPYCLTPPHPYPLLLLPLYTHSPCFFYSPLPLPTLYSLSPFLPHIILLPPLPNTPLFSSPFNTPFPPFMHPLPLPFYTPLLLILPTACSPPFNPPVSLPHPSYSPLSHPRPSYSPLSHSHPTHHPLPSPSPLQYLSSPYNTLSPPLYPPLLPPTLTPLPHPLYSPSPSLPPPSSVAASAL</sequence>
<name>A0A423TU93_PENVA</name>
<evidence type="ECO:0000313" key="2">
    <source>
        <dbReference type="Proteomes" id="UP000283509"/>
    </source>
</evidence>
<organism evidence="1 2">
    <name type="scientific">Penaeus vannamei</name>
    <name type="common">Whiteleg shrimp</name>
    <name type="synonym">Litopenaeus vannamei</name>
    <dbReference type="NCBI Taxonomy" id="6689"/>
    <lineage>
        <taxon>Eukaryota</taxon>
        <taxon>Metazoa</taxon>
        <taxon>Ecdysozoa</taxon>
        <taxon>Arthropoda</taxon>
        <taxon>Crustacea</taxon>
        <taxon>Multicrustacea</taxon>
        <taxon>Malacostraca</taxon>
        <taxon>Eumalacostraca</taxon>
        <taxon>Eucarida</taxon>
        <taxon>Decapoda</taxon>
        <taxon>Dendrobranchiata</taxon>
        <taxon>Penaeoidea</taxon>
        <taxon>Penaeidae</taxon>
        <taxon>Penaeus</taxon>
    </lineage>
</organism>
<proteinExistence type="predicted"/>
<evidence type="ECO:0000313" key="1">
    <source>
        <dbReference type="EMBL" id="ROT80038.1"/>
    </source>
</evidence>
<reference evidence="1 2" key="1">
    <citation type="submission" date="2018-04" db="EMBL/GenBank/DDBJ databases">
        <authorList>
            <person name="Zhang X."/>
            <person name="Yuan J."/>
            <person name="Li F."/>
            <person name="Xiang J."/>
        </authorList>
    </citation>
    <scope>NUCLEOTIDE SEQUENCE [LARGE SCALE GENOMIC DNA]</scope>
    <source>
        <tissue evidence="1">Muscle</tissue>
    </source>
</reference>
<gene>
    <name evidence="1" type="ORF">C7M84_001233</name>
</gene>
<reference evidence="1 2" key="2">
    <citation type="submission" date="2019-01" db="EMBL/GenBank/DDBJ databases">
        <title>The decoding of complex shrimp genome reveals the adaptation for benthos swimmer, frequently molting mechanism and breeding impact on genome.</title>
        <authorList>
            <person name="Sun Y."/>
            <person name="Gao Y."/>
            <person name="Yu Y."/>
        </authorList>
    </citation>
    <scope>NUCLEOTIDE SEQUENCE [LARGE SCALE GENOMIC DNA]</scope>
    <source>
        <tissue evidence="1">Muscle</tissue>
    </source>
</reference>
<accession>A0A423TU93</accession>
<dbReference type="STRING" id="6689.A0A423TU93"/>
<dbReference type="AlphaFoldDB" id="A0A423TU93"/>